<keyword evidence="5" id="KW-1185">Reference proteome</keyword>
<dbReference type="Gene3D" id="3.40.50.720">
    <property type="entry name" value="NAD(P)-binding Rossmann-like Domain"/>
    <property type="match status" value="1"/>
</dbReference>
<proteinExistence type="inferred from homology"/>
<sequence>MASFGPLFEVPIEEIKAVYYILSVLRVSRAVLPHMANRKSGPIINISSVVGEIPTPWAGVYASSKAAVHSISEAAAAVYASSAAECTTAHTTVFAAAGTLEPPLHTSSPPPGPIVATAFINPCTQALRQHVLPHTTVFAAAGTPEPPPPYMWKLLTAP</sequence>
<evidence type="ECO:0000313" key="5">
    <source>
        <dbReference type="Proteomes" id="UP001219525"/>
    </source>
</evidence>
<dbReference type="EMBL" id="JARJCW010000116">
    <property type="protein sequence ID" value="KAJ7192706.1"/>
    <property type="molecule type" value="Genomic_DNA"/>
</dbReference>
<dbReference type="AlphaFoldDB" id="A0AAD6XYH5"/>
<dbReference type="InterPro" id="IPR020904">
    <property type="entry name" value="Sc_DH/Rdtase_CS"/>
</dbReference>
<dbReference type="GO" id="GO:0016491">
    <property type="term" value="F:oxidoreductase activity"/>
    <property type="evidence" value="ECO:0007669"/>
    <property type="project" value="UniProtKB-KW"/>
</dbReference>
<dbReference type="PRINTS" id="PR00081">
    <property type="entry name" value="GDHRDH"/>
</dbReference>
<keyword evidence="3" id="KW-0560">Oxidoreductase</keyword>
<gene>
    <name evidence="4" type="ORF">GGX14DRAFT_577857</name>
</gene>
<dbReference type="InterPro" id="IPR036291">
    <property type="entry name" value="NAD(P)-bd_dom_sf"/>
</dbReference>
<dbReference type="Proteomes" id="UP001219525">
    <property type="component" value="Unassembled WGS sequence"/>
</dbReference>
<evidence type="ECO:0000256" key="1">
    <source>
        <dbReference type="ARBA" id="ARBA00006484"/>
    </source>
</evidence>
<dbReference type="InterPro" id="IPR002347">
    <property type="entry name" value="SDR_fam"/>
</dbReference>
<organism evidence="4 5">
    <name type="scientific">Mycena pura</name>
    <dbReference type="NCBI Taxonomy" id="153505"/>
    <lineage>
        <taxon>Eukaryota</taxon>
        <taxon>Fungi</taxon>
        <taxon>Dikarya</taxon>
        <taxon>Basidiomycota</taxon>
        <taxon>Agaricomycotina</taxon>
        <taxon>Agaricomycetes</taxon>
        <taxon>Agaricomycetidae</taxon>
        <taxon>Agaricales</taxon>
        <taxon>Marasmiineae</taxon>
        <taxon>Mycenaceae</taxon>
        <taxon>Mycena</taxon>
    </lineage>
</organism>
<dbReference type="PANTHER" id="PTHR44169:SF6">
    <property type="entry name" value="NADPH-DEPENDENT 1-ACYLDIHYDROXYACETONE PHOSPHATE REDUCTASE"/>
    <property type="match status" value="1"/>
</dbReference>
<keyword evidence="2" id="KW-0521">NADP</keyword>
<dbReference type="PANTHER" id="PTHR44169">
    <property type="entry name" value="NADPH-DEPENDENT 1-ACYLDIHYDROXYACETONE PHOSPHATE REDUCTASE"/>
    <property type="match status" value="1"/>
</dbReference>
<accession>A0AAD6XYH5</accession>
<protein>
    <submittedName>
        <fullName evidence="4">Uncharacterized protein</fullName>
    </submittedName>
</protein>
<evidence type="ECO:0000313" key="4">
    <source>
        <dbReference type="EMBL" id="KAJ7192706.1"/>
    </source>
</evidence>
<comment type="caution">
    <text evidence="4">The sequence shown here is derived from an EMBL/GenBank/DDBJ whole genome shotgun (WGS) entry which is preliminary data.</text>
</comment>
<evidence type="ECO:0000256" key="2">
    <source>
        <dbReference type="ARBA" id="ARBA00022857"/>
    </source>
</evidence>
<evidence type="ECO:0000256" key="3">
    <source>
        <dbReference type="ARBA" id="ARBA00023002"/>
    </source>
</evidence>
<comment type="similarity">
    <text evidence="1">Belongs to the short-chain dehydrogenases/reductases (SDR) family.</text>
</comment>
<dbReference type="SUPFAM" id="SSF51735">
    <property type="entry name" value="NAD(P)-binding Rossmann-fold domains"/>
    <property type="match status" value="1"/>
</dbReference>
<reference evidence="4" key="1">
    <citation type="submission" date="2023-03" db="EMBL/GenBank/DDBJ databases">
        <title>Massive genome expansion in bonnet fungi (Mycena s.s.) driven by repeated elements and novel gene families across ecological guilds.</title>
        <authorList>
            <consortium name="Lawrence Berkeley National Laboratory"/>
            <person name="Harder C.B."/>
            <person name="Miyauchi S."/>
            <person name="Viragh M."/>
            <person name="Kuo A."/>
            <person name="Thoen E."/>
            <person name="Andreopoulos B."/>
            <person name="Lu D."/>
            <person name="Skrede I."/>
            <person name="Drula E."/>
            <person name="Henrissat B."/>
            <person name="Morin E."/>
            <person name="Kohler A."/>
            <person name="Barry K."/>
            <person name="LaButti K."/>
            <person name="Morin E."/>
            <person name="Salamov A."/>
            <person name="Lipzen A."/>
            <person name="Mereny Z."/>
            <person name="Hegedus B."/>
            <person name="Baldrian P."/>
            <person name="Stursova M."/>
            <person name="Weitz H."/>
            <person name="Taylor A."/>
            <person name="Grigoriev I.V."/>
            <person name="Nagy L.G."/>
            <person name="Martin F."/>
            <person name="Kauserud H."/>
        </authorList>
    </citation>
    <scope>NUCLEOTIDE SEQUENCE</scope>
    <source>
        <strain evidence="4">9144</strain>
    </source>
</reference>
<dbReference type="PROSITE" id="PS00061">
    <property type="entry name" value="ADH_SHORT"/>
    <property type="match status" value="1"/>
</dbReference>
<dbReference type="Pfam" id="PF00106">
    <property type="entry name" value="adh_short"/>
    <property type="match status" value="1"/>
</dbReference>
<name>A0AAD6XYH5_9AGAR</name>